<evidence type="ECO:0000259" key="6">
    <source>
        <dbReference type="Pfam" id="PF22692"/>
    </source>
</evidence>
<dbReference type="RefSeq" id="WP_184849869.1">
    <property type="nucleotide sequence ID" value="NZ_JABZEH010000001.1"/>
</dbReference>
<dbReference type="EMBL" id="JAIVEX010000015">
    <property type="protein sequence ID" value="MDB0524614.1"/>
    <property type="molecule type" value="Genomic_DNA"/>
</dbReference>
<evidence type="ECO:0000256" key="4">
    <source>
        <dbReference type="RuleBase" id="RU362116"/>
    </source>
</evidence>
<keyword evidence="7" id="KW-0969">Cilium</keyword>
<dbReference type="PANTHER" id="PTHR30435">
    <property type="entry name" value="FLAGELLAR PROTEIN"/>
    <property type="match status" value="1"/>
</dbReference>
<protein>
    <submittedName>
        <fullName evidence="7">Flagellar hook-basal body protein</fullName>
    </submittedName>
</protein>
<dbReference type="InterPro" id="IPR037925">
    <property type="entry name" value="FlgE/F/G-like"/>
</dbReference>
<organism evidence="7 8">
    <name type="scientific">Ralstonia solanacearum</name>
    <name type="common">Pseudomonas solanacearum</name>
    <dbReference type="NCBI Taxonomy" id="305"/>
    <lineage>
        <taxon>Bacteria</taxon>
        <taxon>Pseudomonadati</taxon>
        <taxon>Pseudomonadota</taxon>
        <taxon>Betaproteobacteria</taxon>
        <taxon>Burkholderiales</taxon>
        <taxon>Burkholderiaceae</taxon>
        <taxon>Ralstonia</taxon>
        <taxon>Ralstonia solanacearum species complex</taxon>
    </lineage>
</organism>
<evidence type="ECO:0000256" key="3">
    <source>
        <dbReference type="ARBA" id="ARBA00023143"/>
    </source>
</evidence>
<evidence type="ECO:0000256" key="1">
    <source>
        <dbReference type="ARBA" id="ARBA00004117"/>
    </source>
</evidence>
<keyword evidence="7" id="KW-0966">Cell projection</keyword>
<dbReference type="Pfam" id="PF06429">
    <property type="entry name" value="Flg_bbr_C"/>
    <property type="match status" value="1"/>
</dbReference>
<dbReference type="NCBIfam" id="TIGR03506">
    <property type="entry name" value="FlgEFG_subfam"/>
    <property type="match status" value="1"/>
</dbReference>
<evidence type="ECO:0000256" key="2">
    <source>
        <dbReference type="ARBA" id="ARBA00009677"/>
    </source>
</evidence>
<feature type="domain" description="Flagellar hook protein FlgE/F/G-like D1" evidence="6">
    <location>
        <begin position="86"/>
        <end position="148"/>
    </location>
</feature>
<comment type="similarity">
    <text evidence="2 4">Belongs to the flagella basal body rod proteins family.</text>
</comment>
<dbReference type="AlphaFoldDB" id="A0A7X0Q3G4"/>
<dbReference type="SUPFAM" id="SSF117143">
    <property type="entry name" value="Flagellar hook protein flgE"/>
    <property type="match status" value="1"/>
</dbReference>
<name>A0A7X0Q3G4_RALSL</name>
<keyword evidence="7" id="KW-0282">Flagellum</keyword>
<dbReference type="InterPro" id="IPR010930">
    <property type="entry name" value="Flg_bb/hook_C_dom"/>
</dbReference>
<accession>A0A7X0Q3G4</accession>
<dbReference type="InterPro" id="IPR020013">
    <property type="entry name" value="Flagellar_FlgE/F/G"/>
</dbReference>
<evidence type="ECO:0000259" key="5">
    <source>
        <dbReference type="Pfam" id="PF06429"/>
    </source>
</evidence>
<sequence length="254" mass="26803">MQEIFAVTLASMHQDMARLDGVALNLANVSTPGYKRGVVAVQPFSSVVDAVAGQAGARAADMNGVQVMSDMRPGTMKLTGQPMDIALAGDGFFEVTTPSGPAYTRQGNFRTDAMGRLVTAQGYPVMGKNGEIFLTTQTPVIDAAGNVTEPNATTGPSAINPGTSIAQIKVVKFDTPKTLQRLGEGLVASGTGMTVVDDANVQIRQGALENGNVSSMQEMMQLIQTMRHFESVQKITQGYDEMIGTAIRKLGDLS</sequence>
<comment type="caution">
    <text evidence="7">The sequence shown here is derived from an EMBL/GenBank/DDBJ whole genome shotgun (WGS) entry which is preliminary data.</text>
</comment>
<dbReference type="PANTHER" id="PTHR30435:SF19">
    <property type="entry name" value="FLAGELLAR BASAL-BODY ROD PROTEIN FLGG"/>
    <property type="match status" value="1"/>
</dbReference>
<keyword evidence="3 4" id="KW-0975">Bacterial flagellum</keyword>
<reference evidence="7" key="1">
    <citation type="submission" date="2021-09" db="EMBL/GenBank/DDBJ databases">
        <title>Genomic analysis of Ralstonia spp.</title>
        <authorList>
            <person name="Aburjaile F."/>
            <person name="Ariute J.C."/>
            <person name="Pais A.K.L."/>
            <person name="Albuquerque G.M.R."/>
            <person name="Silva A.M.F."/>
            <person name="Brenig B."/>
            <person name="Azevedo V."/>
            <person name="Matiuzzi M."/>
            <person name="Ramos R."/>
            <person name="Goes-Neto A."/>
            <person name="Soares S."/>
            <person name="Iseppon A.M.B."/>
            <person name="Souza E."/>
            <person name="Gama M."/>
        </authorList>
    </citation>
    <scope>NUCLEOTIDE SEQUENCE</scope>
    <source>
        <strain evidence="7">B4</strain>
    </source>
</reference>
<comment type="subcellular location">
    <subcellularLocation>
        <location evidence="1 4">Bacterial flagellum basal body</location>
    </subcellularLocation>
</comment>
<dbReference type="InterPro" id="IPR053967">
    <property type="entry name" value="LlgE_F_G-like_D1"/>
</dbReference>
<dbReference type="GO" id="GO:0071978">
    <property type="term" value="P:bacterial-type flagellum-dependent swarming motility"/>
    <property type="evidence" value="ECO:0007669"/>
    <property type="project" value="TreeGrafter"/>
</dbReference>
<dbReference type="GO" id="GO:0009425">
    <property type="term" value="C:bacterial-type flagellum basal body"/>
    <property type="evidence" value="ECO:0007669"/>
    <property type="project" value="UniProtKB-SubCell"/>
</dbReference>
<dbReference type="Proteomes" id="UP001143674">
    <property type="component" value="Unassembled WGS sequence"/>
</dbReference>
<evidence type="ECO:0000313" key="7">
    <source>
        <dbReference type="EMBL" id="MDB0524614.1"/>
    </source>
</evidence>
<evidence type="ECO:0000313" key="8">
    <source>
        <dbReference type="Proteomes" id="UP001143674"/>
    </source>
</evidence>
<gene>
    <name evidence="7" type="ORF">LBW55_23670</name>
</gene>
<proteinExistence type="inferred from homology"/>
<dbReference type="Pfam" id="PF22692">
    <property type="entry name" value="LlgE_F_G_D1"/>
    <property type="match status" value="1"/>
</dbReference>
<feature type="domain" description="Flagellar basal-body/hook protein C-terminal" evidence="5">
    <location>
        <begin position="204"/>
        <end position="248"/>
    </location>
</feature>